<reference evidence="3" key="1">
    <citation type="submission" date="2006-10" db="EMBL/GenBank/DDBJ databases">
        <authorList>
            <person name="Amadeo P."/>
            <person name="Zhao Q."/>
            <person name="Wortman J."/>
            <person name="Fraser-Liggett C."/>
            <person name="Carlton J."/>
        </authorList>
    </citation>
    <scope>NUCLEOTIDE SEQUENCE</scope>
    <source>
        <strain evidence="3">G3</strain>
    </source>
</reference>
<evidence type="ECO:0000313" key="3">
    <source>
        <dbReference type="EMBL" id="EAY06244.1"/>
    </source>
</evidence>
<dbReference type="InParanoid" id="A2EM60"/>
<name>A2EM60_TRIV3</name>
<keyword evidence="4" id="KW-1185">Reference proteome</keyword>
<evidence type="ECO:0000256" key="1">
    <source>
        <dbReference type="PROSITE-ProRule" id="PRU00023"/>
    </source>
</evidence>
<dbReference type="GO" id="GO:0006355">
    <property type="term" value="P:regulation of DNA-templated transcription"/>
    <property type="evidence" value="ECO:0007669"/>
    <property type="project" value="InterPro"/>
</dbReference>
<organism evidence="3 4">
    <name type="scientific">Trichomonas vaginalis (strain ATCC PRA-98 / G3)</name>
    <dbReference type="NCBI Taxonomy" id="412133"/>
    <lineage>
        <taxon>Eukaryota</taxon>
        <taxon>Metamonada</taxon>
        <taxon>Parabasalia</taxon>
        <taxon>Trichomonadida</taxon>
        <taxon>Trichomonadidae</taxon>
        <taxon>Trichomonas</taxon>
    </lineage>
</organism>
<protein>
    <submittedName>
        <fullName evidence="3">Ankyrin repeat protein, putative</fullName>
    </submittedName>
</protein>
<dbReference type="EMBL" id="DS113428">
    <property type="protein sequence ID" value="EAY06244.1"/>
    <property type="molecule type" value="Genomic_DNA"/>
</dbReference>
<gene>
    <name evidence="3" type="ORF">TVAG_034230</name>
</gene>
<reference evidence="3" key="2">
    <citation type="journal article" date="2007" name="Science">
        <title>Draft genome sequence of the sexually transmitted pathogen Trichomonas vaginalis.</title>
        <authorList>
            <person name="Carlton J.M."/>
            <person name="Hirt R.P."/>
            <person name="Silva J.C."/>
            <person name="Delcher A.L."/>
            <person name="Schatz M."/>
            <person name="Zhao Q."/>
            <person name="Wortman J.R."/>
            <person name="Bidwell S.L."/>
            <person name="Alsmark U.C.M."/>
            <person name="Besteiro S."/>
            <person name="Sicheritz-Ponten T."/>
            <person name="Noel C.J."/>
            <person name="Dacks J.B."/>
            <person name="Foster P.G."/>
            <person name="Simillion C."/>
            <person name="Van de Peer Y."/>
            <person name="Miranda-Saavedra D."/>
            <person name="Barton G.J."/>
            <person name="Westrop G.D."/>
            <person name="Mueller S."/>
            <person name="Dessi D."/>
            <person name="Fiori P.L."/>
            <person name="Ren Q."/>
            <person name="Paulsen I."/>
            <person name="Zhang H."/>
            <person name="Bastida-Corcuera F.D."/>
            <person name="Simoes-Barbosa A."/>
            <person name="Brown M.T."/>
            <person name="Hayes R.D."/>
            <person name="Mukherjee M."/>
            <person name="Okumura C.Y."/>
            <person name="Schneider R."/>
            <person name="Smith A.J."/>
            <person name="Vanacova S."/>
            <person name="Villalvazo M."/>
            <person name="Haas B.J."/>
            <person name="Pertea M."/>
            <person name="Feldblyum T.V."/>
            <person name="Utterback T.R."/>
            <person name="Shu C.L."/>
            <person name="Osoegawa K."/>
            <person name="de Jong P.J."/>
            <person name="Hrdy I."/>
            <person name="Horvathova L."/>
            <person name="Zubacova Z."/>
            <person name="Dolezal P."/>
            <person name="Malik S.B."/>
            <person name="Logsdon J.M. Jr."/>
            <person name="Henze K."/>
            <person name="Gupta A."/>
            <person name="Wang C.C."/>
            <person name="Dunne R.L."/>
            <person name="Upcroft J.A."/>
            <person name="Upcroft P."/>
            <person name="White O."/>
            <person name="Salzberg S.L."/>
            <person name="Tang P."/>
            <person name="Chiu C.-H."/>
            <person name="Lee Y.-S."/>
            <person name="Embley T.M."/>
            <person name="Coombs G.H."/>
            <person name="Mottram J.C."/>
            <person name="Tachezy J."/>
            <person name="Fraser-Liggett C.M."/>
            <person name="Johnson P.J."/>
        </authorList>
    </citation>
    <scope>NUCLEOTIDE SEQUENCE [LARGE SCALE GENOMIC DNA]</scope>
    <source>
        <strain evidence="3">G3</strain>
    </source>
</reference>
<dbReference type="PROSITE" id="PS50297">
    <property type="entry name" value="ANK_REP_REGION"/>
    <property type="match status" value="1"/>
</dbReference>
<sequence length="328" mass="37292">MTESFLNEIMNHTVTKKYSKQDIMHILDNSVLNFDQATLLIYEVSETFSQADIFNLLKHISINFNSKFEALQSFLVLLSIKLEIPFFKDLSTYLQDNMNAKSQVASAIQEKINLLTNQNNAILSQISVQLNSLKNATVSAEPKEQKPQPTKISNENIKQLMQYEKDKSHYAYIYKILEKSASENDKEALKFSIDSKYAEITDDFLDNMLLKAADLNNLQLARYLVELGMDPNVTNRGSLTPLHYFCRNGNLEAAKFFCSLKGINVNAKHYQGWTPLHYACFESNIPLVEFLVTVDGLRINETDNYGNTPYQSPTSPKVKEILSSKGGK</sequence>
<dbReference type="PANTHER" id="PTHR24164:SF4">
    <property type="entry name" value="RELA-ASSOCIATED INHIBITOR"/>
    <property type="match status" value="1"/>
</dbReference>
<dbReference type="Gene3D" id="1.25.40.20">
    <property type="entry name" value="Ankyrin repeat-containing domain"/>
    <property type="match status" value="1"/>
</dbReference>
<dbReference type="SMR" id="A2EM60"/>
<dbReference type="Pfam" id="PF12796">
    <property type="entry name" value="Ank_2"/>
    <property type="match status" value="1"/>
</dbReference>
<dbReference type="InterPro" id="IPR028320">
    <property type="entry name" value="iASPP"/>
</dbReference>
<dbReference type="eggNOG" id="KOG4412">
    <property type="taxonomic scope" value="Eukaryota"/>
</dbReference>
<proteinExistence type="predicted"/>
<dbReference type="SMART" id="SM00248">
    <property type="entry name" value="ANK"/>
    <property type="match status" value="3"/>
</dbReference>
<dbReference type="OrthoDB" id="432281at2759"/>
<dbReference type="VEuPathDB" id="TrichDB:TVAGG3_0641090"/>
<evidence type="ECO:0000313" key="4">
    <source>
        <dbReference type="Proteomes" id="UP000001542"/>
    </source>
</evidence>
<dbReference type="PANTHER" id="PTHR24164">
    <property type="entry name" value="RELA-ASSOCIATED INHIBITOR"/>
    <property type="match status" value="1"/>
</dbReference>
<accession>A2EM60</accession>
<evidence type="ECO:0000256" key="2">
    <source>
        <dbReference type="SAM" id="MobiDB-lite"/>
    </source>
</evidence>
<feature type="repeat" description="ANK" evidence="1">
    <location>
        <begin position="271"/>
        <end position="292"/>
    </location>
</feature>
<keyword evidence="1" id="KW-0040">ANK repeat</keyword>
<feature type="region of interest" description="Disordered" evidence="2">
    <location>
        <begin position="304"/>
        <end position="328"/>
    </location>
</feature>
<dbReference type="AlphaFoldDB" id="A2EM60"/>
<dbReference type="RefSeq" id="XP_001318467.1">
    <property type="nucleotide sequence ID" value="XM_001318432.1"/>
</dbReference>
<dbReference type="PROSITE" id="PS50088">
    <property type="entry name" value="ANK_REPEAT"/>
    <property type="match status" value="1"/>
</dbReference>
<dbReference type="InterPro" id="IPR036770">
    <property type="entry name" value="Ankyrin_rpt-contain_sf"/>
</dbReference>
<dbReference type="KEGG" id="tva:4764119"/>
<dbReference type="STRING" id="5722.A2EM60"/>
<dbReference type="Proteomes" id="UP000001542">
    <property type="component" value="Unassembled WGS sequence"/>
</dbReference>
<feature type="compositionally biased region" description="Polar residues" evidence="2">
    <location>
        <begin position="304"/>
        <end position="315"/>
    </location>
</feature>
<dbReference type="InterPro" id="IPR002110">
    <property type="entry name" value="Ankyrin_rpt"/>
</dbReference>
<dbReference type="SUPFAM" id="SSF48403">
    <property type="entry name" value="Ankyrin repeat"/>
    <property type="match status" value="1"/>
</dbReference>
<dbReference type="VEuPathDB" id="TrichDB:TVAG_034230"/>